<gene>
    <name evidence="3" type="ORF">QBC42DRAFT_27734</name>
</gene>
<name>A0AAV9HCC0_9PEZI</name>
<reference evidence="3" key="2">
    <citation type="submission" date="2023-06" db="EMBL/GenBank/DDBJ databases">
        <authorList>
            <consortium name="Lawrence Berkeley National Laboratory"/>
            <person name="Mondo S.J."/>
            <person name="Hensen N."/>
            <person name="Bonometti L."/>
            <person name="Westerberg I."/>
            <person name="Brannstrom I.O."/>
            <person name="Guillou S."/>
            <person name="Cros-Aarteil S."/>
            <person name="Calhoun S."/>
            <person name="Haridas S."/>
            <person name="Kuo A."/>
            <person name="Pangilinan J."/>
            <person name="Riley R."/>
            <person name="Labutti K."/>
            <person name="Andreopoulos B."/>
            <person name="Lipzen A."/>
            <person name="Chen C."/>
            <person name="Yanf M."/>
            <person name="Daum C."/>
            <person name="Ng V."/>
            <person name="Clum A."/>
            <person name="Steindorff A."/>
            <person name="Ohm R."/>
            <person name="Martin F."/>
            <person name="Silar P."/>
            <person name="Natvig D."/>
            <person name="Lalanne C."/>
            <person name="Gautier V."/>
            <person name="Ament-Velasquez S.L."/>
            <person name="Kruys A."/>
            <person name="Hutchinson M.I."/>
            <person name="Powell A.J."/>
            <person name="Barry K."/>
            <person name="Miller A.N."/>
            <person name="Grigoriev I.V."/>
            <person name="Debuchy R."/>
            <person name="Gladieux P."/>
            <person name="Thoren M.H."/>
            <person name="Johannesson H."/>
        </authorList>
    </citation>
    <scope>NUCLEOTIDE SEQUENCE</scope>
    <source>
        <strain evidence="3">PSN324</strain>
    </source>
</reference>
<feature type="signal peptide" evidence="2">
    <location>
        <begin position="1"/>
        <end position="20"/>
    </location>
</feature>
<feature type="compositionally biased region" description="Polar residues" evidence="1">
    <location>
        <begin position="51"/>
        <end position="61"/>
    </location>
</feature>
<protein>
    <recommendedName>
        <fullName evidence="5">Secreted protein</fullName>
    </recommendedName>
</protein>
<accession>A0AAV9HCC0</accession>
<organism evidence="3 4">
    <name type="scientific">Cladorrhinum samala</name>
    <dbReference type="NCBI Taxonomy" id="585594"/>
    <lineage>
        <taxon>Eukaryota</taxon>
        <taxon>Fungi</taxon>
        <taxon>Dikarya</taxon>
        <taxon>Ascomycota</taxon>
        <taxon>Pezizomycotina</taxon>
        <taxon>Sordariomycetes</taxon>
        <taxon>Sordariomycetidae</taxon>
        <taxon>Sordariales</taxon>
        <taxon>Podosporaceae</taxon>
        <taxon>Cladorrhinum</taxon>
    </lineage>
</organism>
<evidence type="ECO:0000256" key="1">
    <source>
        <dbReference type="SAM" id="MobiDB-lite"/>
    </source>
</evidence>
<evidence type="ECO:0000313" key="3">
    <source>
        <dbReference type="EMBL" id="KAK4458078.1"/>
    </source>
</evidence>
<sequence length="76" mass="8508">MRASGVFFFFFFAGLNSLLAASLRWFHPWTLKIGSTFPRRLQRDASPPDPVTQSTGQNNKSDGWLCDSCIGLVNLN</sequence>
<comment type="caution">
    <text evidence="3">The sequence shown here is derived from an EMBL/GenBank/DDBJ whole genome shotgun (WGS) entry which is preliminary data.</text>
</comment>
<dbReference type="EMBL" id="MU865083">
    <property type="protein sequence ID" value="KAK4458078.1"/>
    <property type="molecule type" value="Genomic_DNA"/>
</dbReference>
<keyword evidence="2" id="KW-0732">Signal</keyword>
<evidence type="ECO:0008006" key="5">
    <source>
        <dbReference type="Google" id="ProtNLM"/>
    </source>
</evidence>
<keyword evidence="4" id="KW-1185">Reference proteome</keyword>
<evidence type="ECO:0000256" key="2">
    <source>
        <dbReference type="SAM" id="SignalP"/>
    </source>
</evidence>
<dbReference type="Proteomes" id="UP001321749">
    <property type="component" value="Unassembled WGS sequence"/>
</dbReference>
<dbReference type="AlphaFoldDB" id="A0AAV9HCC0"/>
<feature type="region of interest" description="Disordered" evidence="1">
    <location>
        <begin position="40"/>
        <end position="62"/>
    </location>
</feature>
<proteinExistence type="predicted"/>
<reference evidence="3" key="1">
    <citation type="journal article" date="2023" name="Mol. Phylogenet. Evol.">
        <title>Genome-scale phylogeny and comparative genomics of the fungal order Sordariales.</title>
        <authorList>
            <person name="Hensen N."/>
            <person name="Bonometti L."/>
            <person name="Westerberg I."/>
            <person name="Brannstrom I.O."/>
            <person name="Guillou S."/>
            <person name="Cros-Aarteil S."/>
            <person name="Calhoun S."/>
            <person name="Haridas S."/>
            <person name="Kuo A."/>
            <person name="Mondo S."/>
            <person name="Pangilinan J."/>
            <person name="Riley R."/>
            <person name="LaButti K."/>
            <person name="Andreopoulos B."/>
            <person name="Lipzen A."/>
            <person name="Chen C."/>
            <person name="Yan M."/>
            <person name="Daum C."/>
            <person name="Ng V."/>
            <person name="Clum A."/>
            <person name="Steindorff A."/>
            <person name="Ohm R.A."/>
            <person name="Martin F."/>
            <person name="Silar P."/>
            <person name="Natvig D.O."/>
            <person name="Lalanne C."/>
            <person name="Gautier V."/>
            <person name="Ament-Velasquez S.L."/>
            <person name="Kruys A."/>
            <person name="Hutchinson M.I."/>
            <person name="Powell A.J."/>
            <person name="Barry K."/>
            <person name="Miller A.N."/>
            <person name="Grigoriev I.V."/>
            <person name="Debuchy R."/>
            <person name="Gladieux P."/>
            <person name="Hiltunen Thoren M."/>
            <person name="Johannesson H."/>
        </authorList>
    </citation>
    <scope>NUCLEOTIDE SEQUENCE</scope>
    <source>
        <strain evidence="3">PSN324</strain>
    </source>
</reference>
<evidence type="ECO:0000313" key="4">
    <source>
        <dbReference type="Proteomes" id="UP001321749"/>
    </source>
</evidence>
<feature type="chain" id="PRO_5043474262" description="Secreted protein" evidence="2">
    <location>
        <begin position="21"/>
        <end position="76"/>
    </location>
</feature>